<keyword evidence="1" id="KW-0812">Transmembrane</keyword>
<feature type="transmembrane region" description="Helical" evidence="1">
    <location>
        <begin position="6"/>
        <end position="25"/>
    </location>
</feature>
<organism evidence="2 3">
    <name type="scientific">Flavobacterium cutihirudinis</name>
    <dbReference type="NCBI Taxonomy" id="1265740"/>
    <lineage>
        <taxon>Bacteria</taxon>
        <taxon>Pseudomonadati</taxon>
        <taxon>Bacteroidota</taxon>
        <taxon>Flavobacteriia</taxon>
        <taxon>Flavobacteriales</taxon>
        <taxon>Flavobacteriaceae</taxon>
        <taxon>Flavobacterium</taxon>
    </lineage>
</organism>
<name>A0A3D9FZE1_9FLAO</name>
<dbReference type="RefSeq" id="WP_115886437.1">
    <property type="nucleotide sequence ID" value="NZ_QRDQ01000007.1"/>
</dbReference>
<keyword evidence="1" id="KW-0472">Membrane</keyword>
<dbReference type="Proteomes" id="UP000257004">
    <property type="component" value="Unassembled WGS sequence"/>
</dbReference>
<reference evidence="2 3" key="1">
    <citation type="submission" date="2018-07" db="EMBL/GenBank/DDBJ databases">
        <title>Genomic Encyclopedia of Archaeal and Bacterial Type Strains, Phase II (KMG-II): from individual species to whole genera.</title>
        <authorList>
            <person name="Goeker M."/>
        </authorList>
    </citation>
    <scope>NUCLEOTIDE SEQUENCE [LARGE SCALE GENOMIC DNA]</scope>
    <source>
        <strain evidence="2 3">DSM 25795</strain>
    </source>
</reference>
<comment type="caution">
    <text evidence="2">The sequence shown here is derived from an EMBL/GenBank/DDBJ whole genome shotgun (WGS) entry which is preliminary data.</text>
</comment>
<evidence type="ECO:0000313" key="2">
    <source>
        <dbReference type="EMBL" id="RED26330.1"/>
    </source>
</evidence>
<gene>
    <name evidence="2" type="ORF">BD847_0247</name>
</gene>
<evidence type="ECO:0000256" key="1">
    <source>
        <dbReference type="SAM" id="Phobius"/>
    </source>
</evidence>
<keyword evidence="1" id="KW-1133">Transmembrane helix</keyword>
<protein>
    <submittedName>
        <fullName evidence="2">Gas vesicle protein</fullName>
    </submittedName>
</protein>
<accession>A0A3D9FZE1</accession>
<dbReference type="InterPro" id="IPR024623">
    <property type="entry name" value="YtxH"/>
</dbReference>
<dbReference type="Gene3D" id="1.20.120.20">
    <property type="entry name" value="Apolipoprotein"/>
    <property type="match status" value="1"/>
</dbReference>
<dbReference type="Pfam" id="PF12732">
    <property type="entry name" value="YtxH"/>
    <property type="match status" value="1"/>
</dbReference>
<dbReference type="EMBL" id="QRDQ01000007">
    <property type="protein sequence ID" value="RED26330.1"/>
    <property type="molecule type" value="Genomic_DNA"/>
</dbReference>
<sequence>MKTSNTILGIVGAAAAGALLGVLFAPDKGSETRKKIKDKSKDYGDNLKTKFDGIVDTIKSNGREIVDEGKSKFNQVKDDFNAIKDEAKTVKSNY</sequence>
<dbReference type="AlphaFoldDB" id="A0A3D9FZE1"/>
<dbReference type="OrthoDB" id="676025at2"/>
<evidence type="ECO:0000313" key="3">
    <source>
        <dbReference type="Proteomes" id="UP000257004"/>
    </source>
</evidence>
<keyword evidence="3" id="KW-1185">Reference proteome</keyword>
<proteinExistence type="predicted"/>